<name>A0A8X6U1Q1_NEPPI</name>
<feature type="domain" description="HTH CENPB-type" evidence="3">
    <location>
        <begin position="1"/>
        <end position="66"/>
    </location>
</feature>
<accession>A0A8X6U1Q1</accession>
<sequence>MFTYSELKRVFFAWYEQDHASYIPVDGNVFRKKAHEIAASMGTDTFSASNEWISCFKIRHDVVTINIPIIVEICDGAKNKNGEEAEDNVYADGVDPAPVPGDGTPKHDPGLSCGMAFHSYGRIETVMKSPPDSYTMAFIVKQKNDPYKSTTSCHFEIHRISRHHRKRSYLCS</sequence>
<dbReference type="Gene3D" id="1.10.10.60">
    <property type="entry name" value="Homeodomain-like"/>
    <property type="match status" value="1"/>
</dbReference>
<dbReference type="InterPro" id="IPR006600">
    <property type="entry name" value="HTH_CenpB_DNA-bd_dom"/>
</dbReference>
<dbReference type="SMART" id="SM00674">
    <property type="entry name" value="CENPB"/>
    <property type="match status" value="1"/>
</dbReference>
<evidence type="ECO:0000313" key="4">
    <source>
        <dbReference type="EMBL" id="GFT69431.1"/>
    </source>
</evidence>
<reference evidence="4" key="1">
    <citation type="submission" date="2020-08" db="EMBL/GenBank/DDBJ databases">
        <title>Multicomponent nature underlies the extraordinary mechanical properties of spider dragline silk.</title>
        <authorList>
            <person name="Kono N."/>
            <person name="Nakamura H."/>
            <person name="Mori M."/>
            <person name="Yoshida Y."/>
            <person name="Ohtoshi R."/>
            <person name="Malay A.D."/>
            <person name="Moran D.A.P."/>
            <person name="Tomita M."/>
            <person name="Numata K."/>
            <person name="Arakawa K."/>
        </authorList>
    </citation>
    <scope>NUCLEOTIDE SEQUENCE</scope>
</reference>
<evidence type="ECO:0000313" key="5">
    <source>
        <dbReference type="Proteomes" id="UP000887013"/>
    </source>
</evidence>
<dbReference type="PROSITE" id="PS51253">
    <property type="entry name" value="HTH_CENPB"/>
    <property type="match status" value="1"/>
</dbReference>
<evidence type="ECO:0000259" key="3">
    <source>
        <dbReference type="PROSITE" id="PS51253"/>
    </source>
</evidence>
<keyword evidence="5" id="KW-1185">Reference proteome</keyword>
<keyword evidence="2" id="KW-0238">DNA-binding</keyword>
<dbReference type="OrthoDB" id="6430249at2759"/>
<dbReference type="GO" id="GO:0003677">
    <property type="term" value="F:DNA binding"/>
    <property type="evidence" value="ECO:0007669"/>
    <property type="project" value="UniProtKB-KW"/>
</dbReference>
<comment type="caution">
    <text evidence="4">The sequence shown here is derived from an EMBL/GenBank/DDBJ whole genome shotgun (WGS) entry which is preliminary data.</text>
</comment>
<evidence type="ECO:0000256" key="2">
    <source>
        <dbReference type="ARBA" id="ARBA00023125"/>
    </source>
</evidence>
<dbReference type="AlphaFoldDB" id="A0A8X6U1Q1"/>
<dbReference type="SUPFAM" id="SSF46689">
    <property type="entry name" value="Homeodomain-like"/>
    <property type="match status" value="1"/>
</dbReference>
<dbReference type="InterPro" id="IPR009057">
    <property type="entry name" value="Homeodomain-like_sf"/>
</dbReference>
<dbReference type="Pfam" id="PF03221">
    <property type="entry name" value="HTH_Tnp_Tc5"/>
    <property type="match status" value="1"/>
</dbReference>
<proteinExistence type="predicted"/>
<gene>
    <name evidence="4" type="ORF">NPIL_594251</name>
</gene>
<comment type="subcellular location">
    <subcellularLocation>
        <location evidence="1">Nucleus</location>
    </subcellularLocation>
</comment>
<evidence type="ECO:0000256" key="1">
    <source>
        <dbReference type="ARBA" id="ARBA00004123"/>
    </source>
</evidence>
<dbReference type="EMBL" id="BMAW01069546">
    <property type="protein sequence ID" value="GFT69431.1"/>
    <property type="molecule type" value="Genomic_DNA"/>
</dbReference>
<protein>
    <recommendedName>
        <fullName evidence="3">HTH CENPB-type domain-containing protein</fullName>
    </recommendedName>
</protein>
<dbReference type="GO" id="GO:0005634">
    <property type="term" value="C:nucleus"/>
    <property type="evidence" value="ECO:0007669"/>
    <property type="project" value="UniProtKB-SubCell"/>
</dbReference>
<organism evidence="4 5">
    <name type="scientific">Nephila pilipes</name>
    <name type="common">Giant wood spider</name>
    <name type="synonym">Nephila maculata</name>
    <dbReference type="NCBI Taxonomy" id="299642"/>
    <lineage>
        <taxon>Eukaryota</taxon>
        <taxon>Metazoa</taxon>
        <taxon>Ecdysozoa</taxon>
        <taxon>Arthropoda</taxon>
        <taxon>Chelicerata</taxon>
        <taxon>Arachnida</taxon>
        <taxon>Araneae</taxon>
        <taxon>Araneomorphae</taxon>
        <taxon>Entelegynae</taxon>
        <taxon>Araneoidea</taxon>
        <taxon>Nephilidae</taxon>
        <taxon>Nephila</taxon>
    </lineage>
</organism>
<dbReference type="Proteomes" id="UP000887013">
    <property type="component" value="Unassembled WGS sequence"/>
</dbReference>